<protein>
    <recommendedName>
        <fullName evidence="3">Type II restriction endonuclease</fullName>
    </recommendedName>
</protein>
<dbReference type="Gene3D" id="3.40.1350.40">
    <property type="match status" value="1"/>
</dbReference>
<sequence length="282" mass="32629">MDKSKIGSATAKGGFANERVVCEKFNNWKKDKEAQIWLKIMGYNIKKIDFVNAIHIPTRIKRSDLEKFGISEEDYEDLMRFKKADAQIKIIIAIGNILKIENLSLKKANSDANYNQVDKRRVDSYQEMWGFDEDIALGLKLFTGELNPELYPELIGKRELRDKRRLFLDELPEYIRAKILSFFKDNRIIVVNDILKGRGGLSADWMLVTRYNKQDQTTTWIFKDINTAMNLFGGGDVRISPKRSLYIGKITMQRKGGTPDPTKLQFKIKPCELFKLECRDGS</sequence>
<organism evidence="1 2">
    <name type="scientific">Candidatus Argoarchaeum ethanivorans</name>
    <dbReference type="NCBI Taxonomy" id="2608793"/>
    <lineage>
        <taxon>Archaea</taxon>
        <taxon>Methanobacteriati</taxon>
        <taxon>Methanobacteriota</taxon>
        <taxon>Stenosarchaea group</taxon>
        <taxon>Methanomicrobia</taxon>
        <taxon>Methanosarcinales</taxon>
        <taxon>Methanosarcinales incertae sedis</taxon>
        <taxon>GOM Arc I cluster</taxon>
        <taxon>Candidatus Argoarchaeum</taxon>
    </lineage>
</organism>
<dbReference type="InterPro" id="IPR021107">
    <property type="entry name" value="Restrct_endonuc_II_HinP1I"/>
</dbReference>
<name>A0A8B3S1L4_9EURY</name>
<dbReference type="Pfam" id="PF11463">
    <property type="entry name" value="R-HINP1I"/>
    <property type="match status" value="1"/>
</dbReference>
<dbReference type="Proteomes" id="UP000291831">
    <property type="component" value="Unassembled WGS sequence"/>
</dbReference>
<dbReference type="AlphaFoldDB" id="A0A8B3S1L4"/>
<evidence type="ECO:0000313" key="2">
    <source>
        <dbReference type="Proteomes" id="UP000291831"/>
    </source>
</evidence>
<gene>
    <name evidence="1" type="ORF">AEth_01495</name>
</gene>
<reference evidence="2" key="1">
    <citation type="submission" date="2019-01" db="EMBL/GenBank/DDBJ databases">
        <title>Anaerobic oxidation of ethane by archaea from a marine hydrocarbon seep.</title>
        <authorList>
            <person name="Musat F."/>
        </authorList>
    </citation>
    <scope>NUCLEOTIDE SEQUENCE [LARGE SCALE GENOMIC DNA]</scope>
</reference>
<dbReference type="EMBL" id="RPGO01000033">
    <property type="protein sequence ID" value="RZB28891.1"/>
    <property type="molecule type" value="Genomic_DNA"/>
</dbReference>
<accession>A0A8B3S1L4</accession>
<evidence type="ECO:0000313" key="1">
    <source>
        <dbReference type="EMBL" id="RZB28891.1"/>
    </source>
</evidence>
<evidence type="ECO:0008006" key="3">
    <source>
        <dbReference type="Google" id="ProtNLM"/>
    </source>
</evidence>
<proteinExistence type="predicted"/>
<dbReference type="REBASE" id="306380">
    <property type="entry name" value="MarArch1ORF1495P"/>
</dbReference>
<comment type="caution">
    <text evidence="1">The sequence shown here is derived from an EMBL/GenBank/DDBJ whole genome shotgun (WGS) entry which is preliminary data.</text>
</comment>